<dbReference type="InterPro" id="IPR050167">
    <property type="entry name" value="Ser_Thr_protein_kinase"/>
</dbReference>
<dbReference type="GO" id="GO:0004672">
    <property type="term" value="F:protein kinase activity"/>
    <property type="evidence" value="ECO:0007669"/>
    <property type="project" value="InterPro"/>
</dbReference>
<comment type="caution">
    <text evidence="2">The sequence shown here is derived from an EMBL/GenBank/DDBJ whole genome shotgun (WGS) entry which is preliminary data.</text>
</comment>
<gene>
    <name evidence="2" type="ORF">CVT25_005441</name>
</gene>
<accession>A0A409XBU6</accession>
<dbReference type="Proteomes" id="UP000283269">
    <property type="component" value="Unassembled WGS sequence"/>
</dbReference>
<dbReference type="SMART" id="SM00220">
    <property type="entry name" value="S_TKc"/>
    <property type="match status" value="1"/>
</dbReference>
<dbReference type="PIRSF" id="PIRSF000654">
    <property type="entry name" value="Integrin-linked_kinase"/>
    <property type="match status" value="1"/>
</dbReference>
<protein>
    <recommendedName>
        <fullName evidence="1">Protein kinase domain-containing protein</fullName>
    </recommendedName>
</protein>
<dbReference type="GO" id="GO:0005524">
    <property type="term" value="F:ATP binding"/>
    <property type="evidence" value="ECO:0007669"/>
    <property type="project" value="InterPro"/>
</dbReference>
<evidence type="ECO:0000313" key="2">
    <source>
        <dbReference type="EMBL" id="PPQ88278.1"/>
    </source>
</evidence>
<proteinExistence type="predicted"/>
<keyword evidence="3" id="KW-1185">Reference proteome</keyword>
<dbReference type="PROSITE" id="PS00108">
    <property type="entry name" value="PROTEIN_KINASE_ST"/>
    <property type="match status" value="1"/>
</dbReference>
<dbReference type="AlphaFoldDB" id="A0A409XBU6"/>
<evidence type="ECO:0000313" key="3">
    <source>
        <dbReference type="Proteomes" id="UP000283269"/>
    </source>
</evidence>
<dbReference type="OrthoDB" id="4062651at2759"/>
<dbReference type="PANTHER" id="PTHR23257:SF963">
    <property type="entry name" value="AT08303P"/>
    <property type="match status" value="1"/>
</dbReference>
<dbReference type="Gene3D" id="1.10.510.10">
    <property type="entry name" value="Transferase(Phosphotransferase) domain 1"/>
    <property type="match status" value="1"/>
</dbReference>
<organism evidence="2 3">
    <name type="scientific">Psilocybe cyanescens</name>
    <dbReference type="NCBI Taxonomy" id="93625"/>
    <lineage>
        <taxon>Eukaryota</taxon>
        <taxon>Fungi</taxon>
        <taxon>Dikarya</taxon>
        <taxon>Basidiomycota</taxon>
        <taxon>Agaricomycotina</taxon>
        <taxon>Agaricomycetes</taxon>
        <taxon>Agaricomycetidae</taxon>
        <taxon>Agaricales</taxon>
        <taxon>Agaricineae</taxon>
        <taxon>Strophariaceae</taxon>
        <taxon>Psilocybe</taxon>
    </lineage>
</organism>
<dbReference type="InParanoid" id="A0A409XBU6"/>
<sequence length="275" mass="30441">MDSLGPHPHIIKFLGISSDQNFGPAIVTPWMEHGTLTDIICLKPPYEYRRRLASLIKSLFLSAHFITPLQVGQIVDGMSFLKASNIVHGDLKSSNILVAQDGRARIADFGLSHFGEPSYPSPPTGISALRIAAATFSWALRTPPSFDSATHAGAGSPRWMAPERLVPDQWGIISARATFQSDIFGLGMVLYEIYSENLPYHESNDHMAMIFIVQGKRPERPILIPDSLWCITTRCWAPNPFLRPSIDVIERAINAPEPLLENTNASYTRKESFGG</sequence>
<dbReference type="InterPro" id="IPR008271">
    <property type="entry name" value="Ser/Thr_kinase_AS"/>
</dbReference>
<dbReference type="InterPro" id="IPR000719">
    <property type="entry name" value="Prot_kinase_dom"/>
</dbReference>
<dbReference type="SUPFAM" id="SSF56112">
    <property type="entry name" value="Protein kinase-like (PK-like)"/>
    <property type="match status" value="1"/>
</dbReference>
<dbReference type="GO" id="GO:0005737">
    <property type="term" value="C:cytoplasm"/>
    <property type="evidence" value="ECO:0007669"/>
    <property type="project" value="TreeGrafter"/>
</dbReference>
<evidence type="ECO:0000259" key="1">
    <source>
        <dbReference type="PROSITE" id="PS50011"/>
    </source>
</evidence>
<dbReference type="EMBL" id="NHYD01002117">
    <property type="protein sequence ID" value="PPQ88278.1"/>
    <property type="molecule type" value="Genomic_DNA"/>
</dbReference>
<feature type="domain" description="Protein kinase" evidence="1">
    <location>
        <begin position="1"/>
        <end position="260"/>
    </location>
</feature>
<dbReference type="GO" id="GO:0007165">
    <property type="term" value="P:signal transduction"/>
    <property type="evidence" value="ECO:0007669"/>
    <property type="project" value="TreeGrafter"/>
</dbReference>
<dbReference type="PANTHER" id="PTHR23257">
    <property type="entry name" value="SERINE-THREONINE PROTEIN KINASE"/>
    <property type="match status" value="1"/>
</dbReference>
<dbReference type="Pfam" id="PF00069">
    <property type="entry name" value="Pkinase"/>
    <property type="match status" value="1"/>
</dbReference>
<dbReference type="InterPro" id="IPR011009">
    <property type="entry name" value="Kinase-like_dom_sf"/>
</dbReference>
<dbReference type="STRING" id="93625.A0A409XBU6"/>
<dbReference type="PROSITE" id="PS50011">
    <property type="entry name" value="PROTEIN_KINASE_DOM"/>
    <property type="match status" value="1"/>
</dbReference>
<name>A0A409XBU6_PSICY</name>
<reference evidence="2 3" key="1">
    <citation type="journal article" date="2018" name="Evol. Lett.">
        <title>Horizontal gene cluster transfer increased hallucinogenic mushroom diversity.</title>
        <authorList>
            <person name="Reynolds H.T."/>
            <person name="Vijayakumar V."/>
            <person name="Gluck-Thaler E."/>
            <person name="Korotkin H.B."/>
            <person name="Matheny P.B."/>
            <person name="Slot J.C."/>
        </authorList>
    </citation>
    <scope>NUCLEOTIDE SEQUENCE [LARGE SCALE GENOMIC DNA]</scope>
    <source>
        <strain evidence="2 3">2631</strain>
    </source>
</reference>